<keyword evidence="9" id="KW-1185">Reference proteome</keyword>
<sequence length="221" mass="25341">MAEEVMLIGAKGSPFTRRVETALKMKGVQYEFMEEDVSNKSPLLLKYNPVHKKIPVLLHNGKPICESLVIIEYIDETWKGTPILPEDPYERAKARFWAKFMDDKCLQPLWKSCSSQGEEQEKAKEEACELLKILDNELKDKKFFGGDTIGLADIAANFISHWFLIIQEVTGVEVSTKDKYPKLYEWIDEFVNCSIIKENLHPKEELVAVFRGRLQAATATK</sequence>
<comment type="catalytic activity">
    <reaction evidence="4">
        <text>RX + glutathione = an S-substituted glutathione + a halide anion + H(+)</text>
        <dbReference type="Rhea" id="RHEA:16437"/>
        <dbReference type="ChEBI" id="CHEBI:15378"/>
        <dbReference type="ChEBI" id="CHEBI:16042"/>
        <dbReference type="ChEBI" id="CHEBI:17792"/>
        <dbReference type="ChEBI" id="CHEBI:57925"/>
        <dbReference type="ChEBI" id="CHEBI:90779"/>
        <dbReference type="EC" id="2.5.1.18"/>
    </reaction>
</comment>
<evidence type="ECO:0000256" key="3">
    <source>
        <dbReference type="ARBA" id="ARBA00022679"/>
    </source>
</evidence>
<dbReference type="InterPro" id="IPR004046">
    <property type="entry name" value="GST_C"/>
</dbReference>
<comment type="caution">
    <text evidence="8">The sequence shown here is derived from an EMBL/GenBank/DDBJ whole genome shotgun (WGS) entry which is preliminary data.</text>
</comment>
<dbReference type="Gene3D" id="1.20.1050.10">
    <property type="match status" value="1"/>
</dbReference>
<evidence type="ECO:0000256" key="4">
    <source>
        <dbReference type="ARBA" id="ARBA00047960"/>
    </source>
</evidence>
<dbReference type="Proteomes" id="UP001642360">
    <property type="component" value="Unassembled WGS sequence"/>
</dbReference>
<evidence type="ECO:0000256" key="2">
    <source>
        <dbReference type="ARBA" id="ARBA00012452"/>
    </source>
</evidence>
<dbReference type="PANTHER" id="PTHR11260:SF676">
    <property type="entry name" value="GLUTATHIONE S-TRANSFERASE U8"/>
    <property type="match status" value="1"/>
</dbReference>
<name>A0ABC8QXY6_9AQUA</name>
<dbReference type="Gene3D" id="3.40.30.10">
    <property type="entry name" value="Glutaredoxin"/>
    <property type="match status" value="1"/>
</dbReference>
<dbReference type="SUPFAM" id="SSF52833">
    <property type="entry name" value="Thioredoxin-like"/>
    <property type="match status" value="1"/>
</dbReference>
<dbReference type="InterPro" id="IPR010987">
    <property type="entry name" value="Glutathione-S-Trfase_C-like"/>
</dbReference>
<comment type="similarity">
    <text evidence="1">Belongs to the GST superfamily. HSP26 family.</text>
</comment>
<evidence type="ECO:0000313" key="8">
    <source>
        <dbReference type="EMBL" id="CAK9137626.1"/>
    </source>
</evidence>
<dbReference type="AlphaFoldDB" id="A0ABC8QXY6"/>
<dbReference type="PROSITE" id="PS50405">
    <property type="entry name" value="GST_CTER"/>
    <property type="match status" value="1"/>
</dbReference>
<dbReference type="SFLD" id="SFLDG01152">
    <property type="entry name" value="Main.3:_Omega-_and_Tau-like"/>
    <property type="match status" value="1"/>
</dbReference>
<gene>
    <name evidence="8" type="ORF">ILEXP_LOCUS4643</name>
</gene>
<dbReference type="SFLD" id="SFLDG00358">
    <property type="entry name" value="Main_(cytGST)"/>
    <property type="match status" value="1"/>
</dbReference>
<dbReference type="InterPro" id="IPR045074">
    <property type="entry name" value="GST_C_Tau"/>
</dbReference>
<protein>
    <recommendedName>
        <fullName evidence="5">Probable glutathione S-transferase</fullName>
        <ecNumber evidence="2">2.5.1.18</ecNumber>
    </recommendedName>
</protein>
<organism evidence="8 9">
    <name type="scientific">Ilex paraguariensis</name>
    <name type="common">yerba mate</name>
    <dbReference type="NCBI Taxonomy" id="185542"/>
    <lineage>
        <taxon>Eukaryota</taxon>
        <taxon>Viridiplantae</taxon>
        <taxon>Streptophyta</taxon>
        <taxon>Embryophyta</taxon>
        <taxon>Tracheophyta</taxon>
        <taxon>Spermatophyta</taxon>
        <taxon>Magnoliopsida</taxon>
        <taxon>eudicotyledons</taxon>
        <taxon>Gunneridae</taxon>
        <taxon>Pentapetalae</taxon>
        <taxon>asterids</taxon>
        <taxon>campanulids</taxon>
        <taxon>Aquifoliales</taxon>
        <taxon>Aquifoliaceae</taxon>
        <taxon>Ilex</taxon>
    </lineage>
</organism>
<reference evidence="8 9" key="1">
    <citation type="submission" date="2024-02" db="EMBL/GenBank/DDBJ databases">
        <authorList>
            <person name="Vignale AGUSTIN F."/>
            <person name="Sosa J E."/>
            <person name="Modenutti C."/>
        </authorList>
    </citation>
    <scope>NUCLEOTIDE SEQUENCE [LARGE SCALE GENOMIC DNA]</scope>
</reference>
<evidence type="ECO:0000313" key="9">
    <source>
        <dbReference type="Proteomes" id="UP001642360"/>
    </source>
</evidence>
<dbReference type="InterPro" id="IPR004045">
    <property type="entry name" value="Glutathione_S-Trfase_N"/>
</dbReference>
<keyword evidence="3" id="KW-0808">Transferase</keyword>
<evidence type="ECO:0000256" key="5">
    <source>
        <dbReference type="ARBA" id="ARBA00071370"/>
    </source>
</evidence>
<proteinExistence type="inferred from homology"/>
<dbReference type="Pfam" id="PF00043">
    <property type="entry name" value="GST_C"/>
    <property type="match status" value="1"/>
</dbReference>
<dbReference type="FunFam" id="3.40.30.10:FF:000014">
    <property type="entry name" value="Tau class glutathione S-transferase"/>
    <property type="match status" value="1"/>
</dbReference>
<dbReference type="SFLD" id="SFLDS00019">
    <property type="entry name" value="Glutathione_Transferase_(cytos"/>
    <property type="match status" value="1"/>
</dbReference>
<dbReference type="Pfam" id="PF02798">
    <property type="entry name" value="GST_N"/>
    <property type="match status" value="1"/>
</dbReference>
<dbReference type="CDD" id="cd03185">
    <property type="entry name" value="GST_C_Tau"/>
    <property type="match status" value="1"/>
</dbReference>
<evidence type="ECO:0000259" key="7">
    <source>
        <dbReference type="PROSITE" id="PS50405"/>
    </source>
</evidence>
<dbReference type="EMBL" id="CAUOFW020000827">
    <property type="protein sequence ID" value="CAK9137626.1"/>
    <property type="molecule type" value="Genomic_DNA"/>
</dbReference>
<feature type="domain" description="GST N-terminal" evidence="6">
    <location>
        <begin position="3"/>
        <end position="82"/>
    </location>
</feature>
<feature type="domain" description="GST C-terminal" evidence="7">
    <location>
        <begin position="87"/>
        <end position="210"/>
    </location>
</feature>
<dbReference type="EC" id="2.5.1.18" evidence="2"/>
<dbReference type="SUPFAM" id="SSF47616">
    <property type="entry name" value="GST C-terminal domain-like"/>
    <property type="match status" value="1"/>
</dbReference>
<evidence type="ECO:0000256" key="1">
    <source>
        <dbReference type="ARBA" id="ARBA00009929"/>
    </source>
</evidence>
<evidence type="ECO:0000259" key="6">
    <source>
        <dbReference type="PROSITE" id="PS50404"/>
    </source>
</evidence>
<dbReference type="InterPro" id="IPR045073">
    <property type="entry name" value="Omega/Tau-like"/>
</dbReference>
<dbReference type="InterPro" id="IPR036249">
    <property type="entry name" value="Thioredoxin-like_sf"/>
</dbReference>
<dbReference type="PANTHER" id="PTHR11260">
    <property type="entry name" value="GLUTATHIONE S-TRANSFERASE, GST, SUPERFAMILY, GST DOMAIN CONTAINING"/>
    <property type="match status" value="1"/>
</dbReference>
<dbReference type="InterPro" id="IPR040079">
    <property type="entry name" value="Glutathione_S-Trfase"/>
</dbReference>
<dbReference type="InterPro" id="IPR036282">
    <property type="entry name" value="Glutathione-S-Trfase_C_sf"/>
</dbReference>
<dbReference type="GO" id="GO:0004364">
    <property type="term" value="F:glutathione transferase activity"/>
    <property type="evidence" value="ECO:0007669"/>
    <property type="project" value="UniProtKB-EC"/>
</dbReference>
<dbReference type="FunFam" id="1.20.1050.10:FF:000012">
    <property type="entry name" value="Tau class glutathione S-transferase"/>
    <property type="match status" value="1"/>
</dbReference>
<dbReference type="PROSITE" id="PS50404">
    <property type="entry name" value="GST_NTER"/>
    <property type="match status" value="1"/>
</dbReference>
<accession>A0ABC8QXY6</accession>
<dbReference type="CDD" id="cd03058">
    <property type="entry name" value="GST_N_Tau"/>
    <property type="match status" value="1"/>
</dbReference>